<sequence length="747" mass="80656">MKKQIAVLMAAATAVTTVAPAIANADMTTHNSTSVATVNAEIKKALETRYADPKQDGINDVNADKVDDYLNSRYAVIVATDGEIANGVKTLKEAGYDTLSSDVSAETLANKYVVEDATKVAREIERLSVDRKSVKVYVVDKGIKDKSSVYTTTKKHYIKGNKTGSEAVTDTTVELGSIYDYLINAKGDGKAPTFVDEITVYVNGKKFEGSGALDKANIDKIELKLKSGEMLTLEVNGEALDFEKAFAKDGQELDLEANNDQSVFDKVVKFDTLANKEDKEVTLDVTTGDTDLYVVKDLVTKTIEINDVYTTEKGYSEAGASFVNRFIDAKESPFVFNYNGTSYKLNPALGTTLTDALNNSRIEADGEGYTLSFEVPVVDKNDGDRGATLQFKINGKTQNDLAFVQKDLKYARSVVAGQFMKLVGQNRYATAVEVSKENFEDDKSAESVVITGGEAIMDGLSAVPLASAKKAPILLADKNGLSSATMNEIDRVLDKKYAKTLYIVGGKSSVPESVEKQLKDRFDVAVVRLAGGNRYDTSLEVAKRLSYDTDTDENVFVVGGEGAADAMSVSPVAADKTTKTSSSNKVSPILVVPKDGINKNQRDYLAQKKFTKRFVIGGEGTVATQVIRDLKSEGTDSERIAGSNRYATNLDIINKFYSEKEKNDMINVSGLLVTSGDSRYLVDAQTAGPLAAAKNAPILLTGSTLNKDQMDAIKKDGVLSEVKTDVYQIGGVVSEAVMKEVVKTLGL</sequence>
<organism evidence="2 3">
    <name type="scientific">Peptostreptococcus anaerobius</name>
    <dbReference type="NCBI Taxonomy" id="1261"/>
    <lineage>
        <taxon>Bacteria</taxon>
        <taxon>Bacillati</taxon>
        <taxon>Bacillota</taxon>
        <taxon>Clostridia</taxon>
        <taxon>Peptostreptococcales</taxon>
        <taxon>Peptostreptococcaceae</taxon>
        <taxon>Peptostreptococcus</taxon>
    </lineage>
</organism>
<reference evidence="2 3" key="1">
    <citation type="submission" date="2016-02" db="EMBL/GenBank/DDBJ databases">
        <authorList>
            <person name="Wen L."/>
            <person name="He K."/>
            <person name="Yang H."/>
        </authorList>
    </citation>
    <scope>NUCLEOTIDE SEQUENCE [LARGE SCALE GENOMIC DNA]</scope>
    <source>
        <strain evidence="2 3">MJR8628A</strain>
    </source>
</reference>
<proteinExistence type="predicted"/>
<dbReference type="STRING" id="1261.HMPREF3195_01791"/>
<evidence type="ECO:0000256" key="1">
    <source>
        <dbReference type="SAM" id="SignalP"/>
    </source>
</evidence>
<gene>
    <name evidence="2" type="ORF">HMPREF3195_01791</name>
</gene>
<feature type="signal peptide" evidence="1">
    <location>
        <begin position="1"/>
        <end position="25"/>
    </location>
</feature>
<dbReference type="PANTHER" id="PTHR30032">
    <property type="entry name" value="N-ACETYLMURAMOYL-L-ALANINE AMIDASE-RELATED"/>
    <property type="match status" value="1"/>
</dbReference>
<dbReference type="Gene3D" id="3.40.50.12090">
    <property type="match status" value="2"/>
</dbReference>
<dbReference type="Pfam" id="PF04122">
    <property type="entry name" value="CW_binding_2"/>
    <property type="match status" value="3"/>
</dbReference>
<dbReference type="EMBL" id="LSQZ01000091">
    <property type="protein sequence ID" value="KXI10472.1"/>
    <property type="molecule type" value="Genomic_DNA"/>
</dbReference>
<keyword evidence="1" id="KW-0732">Signal</keyword>
<dbReference type="RefSeq" id="WP_061102033.1">
    <property type="nucleotide sequence ID" value="NZ_CAXUJS010000006.1"/>
</dbReference>
<dbReference type="InterPro" id="IPR051922">
    <property type="entry name" value="Bact_Sporulation_Assoc"/>
</dbReference>
<name>A0A135YM44_9FIRM</name>
<dbReference type="PANTHER" id="PTHR30032:SF8">
    <property type="entry name" value="GERMINATION-SPECIFIC N-ACETYLMURAMOYL-L-ALANINE AMIDASE"/>
    <property type="match status" value="1"/>
</dbReference>
<dbReference type="Proteomes" id="UP000070326">
    <property type="component" value="Unassembled WGS sequence"/>
</dbReference>
<comment type="caution">
    <text evidence="2">The sequence shown here is derived from an EMBL/GenBank/DDBJ whole genome shotgun (WGS) entry which is preliminary data.</text>
</comment>
<dbReference type="AlphaFoldDB" id="A0A135YM44"/>
<dbReference type="PATRIC" id="fig|1261.5.peg.1799"/>
<evidence type="ECO:0000313" key="2">
    <source>
        <dbReference type="EMBL" id="KXI10472.1"/>
    </source>
</evidence>
<evidence type="ECO:0000313" key="3">
    <source>
        <dbReference type="Proteomes" id="UP000070326"/>
    </source>
</evidence>
<accession>A0A135YM44</accession>
<dbReference type="InterPro" id="IPR007253">
    <property type="entry name" value="Cell_wall-bd_2"/>
</dbReference>
<protein>
    <submittedName>
        <fullName evidence="2">Putative cell wall binding repeat 2</fullName>
    </submittedName>
</protein>
<feature type="chain" id="PRO_5007468388" evidence="1">
    <location>
        <begin position="26"/>
        <end position="747"/>
    </location>
</feature>